<evidence type="ECO:0000256" key="3">
    <source>
        <dbReference type="ARBA" id="ARBA00022723"/>
    </source>
</evidence>
<dbReference type="PROSITE" id="PS51133">
    <property type="entry name" value="ZF_TFIIS_2"/>
    <property type="match status" value="1"/>
</dbReference>
<dbReference type="InterPro" id="IPR036575">
    <property type="entry name" value="TFIIS_cen_dom_sf"/>
</dbReference>
<dbReference type="GO" id="GO:0005634">
    <property type="term" value="C:nucleus"/>
    <property type="evidence" value="ECO:0007669"/>
    <property type="project" value="UniProtKB-SubCell"/>
</dbReference>
<comment type="caution">
    <text evidence="17">The sequence shown here is derived from an EMBL/GenBank/DDBJ whole genome shotgun (WGS) entry which is preliminary data.</text>
</comment>
<dbReference type="Pfam" id="PF07500">
    <property type="entry name" value="TFIIS_M"/>
    <property type="match status" value="1"/>
</dbReference>
<dbReference type="AlphaFoldDB" id="A0AA43TVP0"/>
<dbReference type="SUPFAM" id="SSF47676">
    <property type="entry name" value="Conserved domain common to transcription factors TFIIS, elongin A, CRSP70"/>
    <property type="match status" value="1"/>
</dbReference>
<accession>A0AA43TVP0</accession>
<keyword evidence="5" id="KW-0862">Zinc</keyword>
<feature type="domain" description="TFIIS-type" evidence="14">
    <location>
        <begin position="257"/>
        <end position="300"/>
    </location>
</feature>
<evidence type="ECO:0000313" key="18">
    <source>
        <dbReference type="Proteomes" id="UP001161017"/>
    </source>
</evidence>
<name>A0AA43TVP0_9LECA</name>
<dbReference type="PIRSF" id="PIRSF006704">
    <property type="entry name" value="TF_IIS"/>
    <property type="match status" value="1"/>
</dbReference>
<dbReference type="SUPFAM" id="SSF57783">
    <property type="entry name" value="Zinc beta-ribbon"/>
    <property type="match status" value="1"/>
</dbReference>
<feature type="compositionally biased region" description="Polar residues" evidence="13">
    <location>
        <begin position="97"/>
        <end position="112"/>
    </location>
</feature>
<dbReference type="Pfam" id="PF01096">
    <property type="entry name" value="Zn_ribbon_TFIIS"/>
    <property type="match status" value="1"/>
</dbReference>
<dbReference type="Pfam" id="PF08711">
    <property type="entry name" value="Med26"/>
    <property type="match status" value="1"/>
</dbReference>
<keyword evidence="7" id="KW-0238">DNA-binding</keyword>
<keyword evidence="17" id="KW-0648">Protein biosynthesis</keyword>
<dbReference type="FunFam" id="1.10.472.30:FF:000003">
    <property type="entry name" value="Transcription elongation factor S-II"/>
    <property type="match status" value="1"/>
</dbReference>
<evidence type="ECO:0000256" key="5">
    <source>
        <dbReference type="ARBA" id="ARBA00022833"/>
    </source>
</evidence>
<keyword evidence="18" id="KW-1185">Reference proteome</keyword>
<keyword evidence="3" id="KW-0479">Metal-binding</keyword>
<comment type="function">
    <text evidence="10">Necessary for efficient RNA polymerase II transcription elongation past template-encoded arresting sites. The arresting sites in DNA have the property of trapping a certain fraction of elongating RNA polymerases that pass through, resulting in locked ternary complexes. Cleavage of the nascent transcript by S-II allows the resumption of elongation from the new 3'-terminus.</text>
</comment>
<dbReference type="GO" id="GO:0003746">
    <property type="term" value="F:translation elongation factor activity"/>
    <property type="evidence" value="ECO:0007669"/>
    <property type="project" value="UniProtKB-KW"/>
</dbReference>
<keyword evidence="9 12" id="KW-0539">Nucleus</keyword>
<gene>
    <name evidence="17" type="primary">tfs1</name>
    <name evidence="17" type="ORF">OHK93_007599</name>
</gene>
<dbReference type="GO" id="GO:0006368">
    <property type="term" value="P:transcription elongation by RNA polymerase II"/>
    <property type="evidence" value="ECO:0007669"/>
    <property type="project" value="TreeGrafter"/>
</dbReference>
<dbReference type="GO" id="GO:0001139">
    <property type="term" value="F:RNA polymerase II complex recruiting activity"/>
    <property type="evidence" value="ECO:0007669"/>
    <property type="project" value="TreeGrafter"/>
</dbReference>
<reference evidence="17" key="1">
    <citation type="journal article" date="2023" name="Genome Biol. Evol.">
        <title>First Whole Genome Sequence and Flow Cytometry Genome Size Data for the Lichen-Forming Fungus Ramalina farinacea (Ascomycota).</title>
        <authorList>
            <person name="Llewellyn T."/>
            <person name="Mian S."/>
            <person name="Hill R."/>
            <person name="Leitch I.J."/>
            <person name="Gaya E."/>
        </authorList>
    </citation>
    <scope>NUCLEOTIDE SEQUENCE</scope>
    <source>
        <strain evidence="17">LIQ254RAFAR</strain>
    </source>
</reference>
<dbReference type="SMART" id="SM00510">
    <property type="entry name" value="TFS2M"/>
    <property type="match status" value="1"/>
</dbReference>
<dbReference type="Gene3D" id="1.10.472.30">
    <property type="entry name" value="Transcription elongation factor S-II, central domain"/>
    <property type="match status" value="1"/>
</dbReference>
<sequence length="300" mass="33030">MESKDVLERSKELQKSLAANAGSDHILRILNELKTGVKSSEEILRTTRIGIVVNRFKSHKDPTVSRLAQEIIKKWRDDVEKQKGGASPANGVKKRSPSGTASPVPGTTNGVKSSKPDVPLDQRDFKKDKVNISKTNQSTRDNCIGLIYNGLCHKQPDPSSDILSVAVAVESAGFSVLGPESNAGYTTKMRSLYMNLKNKSNPKLRRRVLDGEITPEQLVKMSTEDLKSEERRVADDLLKKDNMKDSQMPQSEKSISTAIKCGNPKCKDKGFTVAYTQAQTRSADEPMTTFCEFLLIAASS</sequence>
<dbReference type="FunFam" id="1.20.930.10:FF:000007">
    <property type="entry name" value="Transcription elongation factor S-II"/>
    <property type="match status" value="1"/>
</dbReference>
<dbReference type="SUPFAM" id="SSF46942">
    <property type="entry name" value="Elongation factor TFIIS domain 2"/>
    <property type="match status" value="1"/>
</dbReference>
<dbReference type="Gene3D" id="1.20.930.10">
    <property type="entry name" value="Conserved domain common to transcription factors TFIIS, elongin A, CRSP70"/>
    <property type="match status" value="1"/>
</dbReference>
<feature type="domain" description="TFIIS N-terminal" evidence="15">
    <location>
        <begin position="1"/>
        <end position="82"/>
    </location>
</feature>
<dbReference type="GO" id="GO:0000977">
    <property type="term" value="F:RNA polymerase II transcription regulatory region sequence-specific DNA binding"/>
    <property type="evidence" value="ECO:0007669"/>
    <property type="project" value="TreeGrafter"/>
</dbReference>
<keyword evidence="6" id="KW-0805">Transcription regulation</keyword>
<proteinExistence type="inferred from homology"/>
<evidence type="ECO:0000256" key="1">
    <source>
        <dbReference type="ARBA" id="ARBA00004123"/>
    </source>
</evidence>
<keyword evidence="4 11" id="KW-0863">Zinc-finger</keyword>
<evidence type="ECO:0000256" key="11">
    <source>
        <dbReference type="PROSITE-ProRule" id="PRU00472"/>
    </source>
</evidence>
<keyword evidence="8" id="KW-0804">Transcription</keyword>
<evidence type="ECO:0000256" key="2">
    <source>
        <dbReference type="ARBA" id="ARBA00009647"/>
    </source>
</evidence>
<evidence type="ECO:0000256" key="10">
    <source>
        <dbReference type="ARBA" id="ARBA00025408"/>
    </source>
</evidence>
<feature type="compositionally biased region" description="Basic and acidic residues" evidence="13">
    <location>
        <begin position="114"/>
        <end position="128"/>
    </location>
</feature>
<feature type="domain" description="TFIIS central" evidence="16">
    <location>
        <begin position="139"/>
        <end position="254"/>
    </location>
</feature>
<dbReference type="PANTHER" id="PTHR11477">
    <property type="entry name" value="TRANSCRIPTION FACTOR S-II ZINC FINGER DOMAIN-CONTAINING PROTEIN"/>
    <property type="match status" value="1"/>
</dbReference>
<dbReference type="PANTHER" id="PTHR11477:SF0">
    <property type="entry name" value="IP08861P-RELATED"/>
    <property type="match status" value="1"/>
</dbReference>
<evidence type="ECO:0000256" key="7">
    <source>
        <dbReference type="ARBA" id="ARBA00023125"/>
    </source>
</evidence>
<dbReference type="InterPro" id="IPR003618">
    <property type="entry name" value="TFIIS_cen_dom"/>
</dbReference>
<dbReference type="PROSITE" id="PS51321">
    <property type="entry name" value="TFIIS_CENTRAL"/>
    <property type="match status" value="1"/>
</dbReference>
<evidence type="ECO:0000256" key="9">
    <source>
        <dbReference type="ARBA" id="ARBA00023242"/>
    </source>
</evidence>
<dbReference type="GO" id="GO:0006362">
    <property type="term" value="P:transcription elongation by RNA polymerase I"/>
    <property type="evidence" value="ECO:0007669"/>
    <property type="project" value="TreeGrafter"/>
</dbReference>
<organism evidence="17 18">
    <name type="scientific">Ramalina farinacea</name>
    <dbReference type="NCBI Taxonomy" id="258253"/>
    <lineage>
        <taxon>Eukaryota</taxon>
        <taxon>Fungi</taxon>
        <taxon>Dikarya</taxon>
        <taxon>Ascomycota</taxon>
        <taxon>Pezizomycotina</taxon>
        <taxon>Lecanoromycetes</taxon>
        <taxon>OSLEUM clade</taxon>
        <taxon>Lecanoromycetidae</taxon>
        <taxon>Lecanorales</taxon>
        <taxon>Lecanorineae</taxon>
        <taxon>Ramalinaceae</taxon>
        <taxon>Ramalina</taxon>
    </lineage>
</organism>
<dbReference type="InterPro" id="IPR035441">
    <property type="entry name" value="TFIIS/LEDGF_dom_sf"/>
</dbReference>
<comment type="subcellular location">
    <subcellularLocation>
        <location evidence="1 12">Nucleus</location>
    </subcellularLocation>
</comment>
<dbReference type="EMBL" id="JAPUFD010000007">
    <property type="protein sequence ID" value="MDI1488325.1"/>
    <property type="molecule type" value="Genomic_DNA"/>
</dbReference>
<dbReference type="InterPro" id="IPR001222">
    <property type="entry name" value="Znf_TFIIS"/>
</dbReference>
<dbReference type="GO" id="GO:0008270">
    <property type="term" value="F:zinc ion binding"/>
    <property type="evidence" value="ECO:0007669"/>
    <property type="project" value="UniProtKB-KW"/>
</dbReference>
<evidence type="ECO:0000256" key="13">
    <source>
        <dbReference type="SAM" id="MobiDB-lite"/>
    </source>
</evidence>
<protein>
    <submittedName>
        <fullName evidence="17">Transcription elongation factor TFIIS</fullName>
    </submittedName>
</protein>
<dbReference type="InterPro" id="IPR003617">
    <property type="entry name" value="TFIIS/CRSP70_N_sub"/>
</dbReference>
<comment type="similarity">
    <text evidence="2">Belongs to the TFS-II family.</text>
</comment>
<dbReference type="InterPro" id="IPR035100">
    <property type="entry name" value="TF_IIS-typ"/>
</dbReference>
<dbReference type="GO" id="GO:0031440">
    <property type="term" value="P:regulation of mRNA 3'-end processing"/>
    <property type="evidence" value="ECO:0007669"/>
    <property type="project" value="TreeGrafter"/>
</dbReference>
<dbReference type="Proteomes" id="UP001161017">
    <property type="component" value="Unassembled WGS sequence"/>
</dbReference>
<feature type="region of interest" description="Disordered" evidence="13">
    <location>
        <begin position="78"/>
        <end position="128"/>
    </location>
</feature>
<evidence type="ECO:0000256" key="8">
    <source>
        <dbReference type="ARBA" id="ARBA00023163"/>
    </source>
</evidence>
<dbReference type="Gene3D" id="2.20.25.10">
    <property type="match status" value="1"/>
</dbReference>
<evidence type="ECO:0000313" key="17">
    <source>
        <dbReference type="EMBL" id="MDI1488325.1"/>
    </source>
</evidence>
<evidence type="ECO:0000256" key="4">
    <source>
        <dbReference type="ARBA" id="ARBA00022771"/>
    </source>
</evidence>
<evidence type="ECO:0000259" key="15">
    <source>
        <dbReference type="PROSITE" id="PS51319"/>
    </source>
</evidence>
<dbReference type="GO" id="GO:0031564">
    <property type="term" value="P:transcription antitermination"/>
    <property type="evidence" value="ECO:0007669"/>
    <property type="project" value="TreeGrafter"/>
</dbReference>
<dbReference type="InterPro" id="IPR017923">
    <property type="entry name" value="TFIIS_N"/>
</dbReference>
<dbReference type="CDD" id="cd00183">
    <property type="entry name" value="TFIIS_I"/>
    <property type="match status" value="1"/>
</dbReference>
<evidence type="ECO:0000259" key="14">
    <source>
        <dbReference type="PROSITE" id="PS51133"/>
    </source>
</evidence>
<keyword evidence="17" id="KW-0251">Elongation factor</keyword>
<dbReference type="PROSITE" id="PS51319">
    <property type="entry name" value="TFIIS_N"/>
    <property type="match status" value="1"/>
</dbReference>
<evidence type="ECO:0000256" key="6">
    <source>
        <dbReference type="ARBA" id="ARBA00023015"/>
    </source>
</evidence>
<dbReference type="SMART" id="SM00440">
    <property type="entry name" value="ZnF_C2C2"/>
    <property type="match status" value="1"/>
</dbReference>
<evidence type="ECO:0000259" key="16">
    <source>
        <dbReference type="PROSITE" id="PS51321"/>
    </source>
</evidence>
<evidence type="ECO:0000256" key="12">
    <source>
        <dbReference type="PROSITE-ProRule" id="PRU00649"/>
    </source>
</evidence>
<dbReference type="SMART" id="SM00509">
    <property type="entry name" value="TFS2N"/>
    <property type="match status" value="1"/>
</dbReference>